<feature type="region of interest" description="Disordered" evidence="1">
    <location>
        <begin position="1"/>
        <end position="39"/>
    </location>
</feature>
<reference evidence="2 3" key="1">
    <citation type="submission" date="2018-08" db="EMBL/GenBank/DDBJ databases">
        <title>Microbispora. triticiradicis sp. nov., a novel actinomycete isolated from the root of wheat (Triticum aestivum L.)).</title>
        <authorList>
            <person name="Han C."/>
        </authorList>
    </citation>
    <scope>NUCLEOTIDE SEQUENCE [LARGE SCALE GENOMIC DNA]</scope>
    <source>
        <strain evidence="2 3">NEAU-HRDPA2-9</strain>
    </source>
</reference>
<keyword evidence="3" id="KW-1185">Reference proteome</keyword>
<dbReference type="Proteomes" id="UP000262538">
    <property type="component" value="Unassembled WGS sequence"/>
</dbReference>
<sequence length="75" mass="7670">MEPTAGPSPTATPAPPDCGCSRWGRGETGAGRRHSAPPCPCDRAGTAKCRRPGPGSGAVRVLCEPCSVRPPREST</sequence>
<comment type="caution">
    <text evidence="2">The sequence shown here is derived from an EMBL/GenBank/DDBJ whole genome shotgun (WGS) entry which is preliminary data.</text>
</comment>
<protein>
    <submittedName>
        <fullName evidence="2">Uncharacterized protein</fullName>
    </submittedName>
</protein>
<proteinExistence type="predicted"/>
<dbReference type="EMBL" id="QFZU02000004">
    <property type="protein sequence ID" value="RGA06836.1"/>
    <property type="molecule type" value="Genomic_DNA"/>
</dbReference>
<evidence type="ECO:0000313" key="2">
    <source>
        <dbReference type="EMBL" id="RGA06836.1"/>
    </source>
</evidence>
<evidence type="ECO:0000313" key="3">
    <source>
        <dbReference type="Proteomes" id="UP000262538"/>
    </source>
</evidence>
<evidence type="ECO:0000256" key="1">
    <source>
        <dbReference type="SAM" id="MobiDB-lite"/>
    </source>
</evidence>
<name>A0ABX9LS41_9ACTN</name>
<organism evidence="2 3">
    <name type="scientific">Microbispora triticiradicis</name>
    <dbReference type="NCBI Taxonomy" id="2200763"/>
    <lineage>
        <taxon>Bacteria</taxon>
        <taxon>Bacillati</taxon>
        <taxon>Actinomycetota</taxon>
        <taxon>Actinomycetes</taxon>
        <taxon>Streptosporangiales</taxon>
        <taxon>Streptosporangiaceae</taxon>
        <taxon>Microbispora</taxon>
    </lineage>
</organism>
<gene>
    <name evidence="2" type="ORF">DI270_000765</name>
</gene>
<accession>A0ABX9LS41</accession>